<dbReference type="Gene3D" id="3.40.50.11090">
    <property type="match status" value="1"/>
</dbReference>
<dbReference type="AlphaFoldDB" id="A0A840AFD7"/>
<evidence type="ECO:0000313" key="3">
    <source>
        <dbReference type="Proteomes" id="UP000553193"/>
    </source>
</evidence>
<evidence type="ECO:0000259" key="1">
    <source>
        <dbReference type="Pfam" id="PF22772"/>
    </source>
</evidence>
<evidence type="ECO:0000313" key="2">
    <source>
        <dbReference type="EMBL" id="MBB3899246.1"/>
    </source>
</evidence>
<dbReference type="RefSeq" id="WP_184384826.1">
    <property type="nucleotide sequence ID" value="NZ_JACIDJ010000004.1"/>
</dbReference>
<dbReference type="EMBL" id="JACIDJ010000004">
    <property type="protein sequence ID" value="MBB3899246.1"/>
    <property type="molecule type" value="Genomic_DNA"/>
</dbReference>
<gene>
    <name evidence="2" type="ORF">GGQ83_002694</name>
</gene>
<dbReference type="Gene3D" id="3.40.50.2000">
    <property type="entry name" value="Glycogen Phosphorylase B"/>
    <property type="match status" value="1"/>
</dbReference>
<dbReference type="CDD" id="cd03801">
    <property type="entry name" value="GT4_PimA-like"/>
    <property type="match status" value="1"/>
</dbReference>
<dbReference type="InterPro" id="IPR055050">
    <property type="entry name" value="WsaF_C"/>
</dbReference>
<keyword evidence="3" id="KW-1185">Reference proteome</keyword>
<dbReference type="SUPFAM" id="SSF53756">
    <property type="entry name" value="UDP-Glycosyltransferase/glycogen phosphorylase"/>
    <property type="match status" value="1"/>
</dbReference>
<dbReference type="Proteomes" id="UP000553193">
    <property type="component" value="Unassembled WGS sequence"/>
</dbReference>
<comment type="caution">
    <text evidence="2">The sequence shown here is derived from an EMBL/GenBank/DDBJ whole genome shotgun (WGS) entry which is preliminary data.</text>
</comment>
<organism evidence="2 3">
    <name type="scientific">Roseococcus suduntuyensis</name>
    <dbReference type="NCBI Taxonomy" id="455361"/>
    <lineage>
        <taxon>Bacteria</taxon>
        <taxon>Pseudomonadati</taxon>
        <taxon>Pseudomonadota</taxon>
        <taxon>Alphaproteobacteria</taxon>
        <taxon>Acetobacterales</taxon>
        <taxon>Roseomonadaceae</taxon>
        <taxon>Roseococcus</taxon>
    </lineage>
</organism>
<reference evidence="2 3" key="1">
    <citation type="submission" date="2020-08" db="EMBL/GenBank/DDBJ databases">
        <title>Genomic Encyclopedia of Type Strains, Phase IV (KMG-IV): sequencing the most valuable type-strain genomes for metagenomic binning, comparative biology and taxonomic classification.</title>
        <authorList>
            <person name="Goeker M."/>
        </authorList>
    </citation>
    <scope>NUCLEOTIDE SEQUENCE [LARGE SCALE GENOMIC DNA]</scope>
    <source>
        <strain evidence="2 3">DSM 19979</strain>
    </source>
</reference>
<dbReference type="Pfam" id="PF22772">
    <property type="entry name" value="WsaF_C"/>
    <property type="match status" value="1"/>
</dbReference>
<sequence>MRICILSPAPIHGSGGLRTIFNYAVALRDAGMDVDMVLVDAPQQGRDAEAELASFYGIEGLPVRHWPSDLGNPDMVVATRWDTARIARDAPARSRAYLVQDYESMFHPMGDSFIAGENGYLFGLETITLGRWLNQTLTQNFGNRPYRMDFGVDLAVYSLQRSMSERSPGICAILQPEKPRRCTHLLIEALGIVAANFPDVPIRLYGGKKIPLWFKAEQLGIIPPEELARLYNDSTVGVCMSSSNPSRIPFEMMACGLPVVDLYRSNNLLDLPEQGCLLAHQTPESIAEAIAALLVHRELASDLSAGGARLMQGRSAAAEVAGFVRAITAIAAGEPTTVENPEAWLYRRPAVIGPNLRGPQVLRHCARQVELLGLPAVSVA</sequence>
<accession>A0A840AFD7</accession>
<proteinExistence type="predicted"/>
<protein>
    <recommendedName>
        <fullName evidence="1">WsaF C-terminal domain-containing protein</fullName>
    </recommendedName>
</protein>
<feature type="domain" description="WsaF C-terminal" evidence="1">
    <location>
        <begin position="172"/>
        <end position="290"/>
    </location>
</feature>
<name>A0A840AFD7_9PROT</name>